<dbReference type="GO" id="GO:0009086">
    <property type="term" value="P:methionine biosynthetic process"/>
    <property type="evidence" value="ECO:0007669"/>
    <property type="project" value="UniProtKB-KW"/>
</dbReference>
<dbReference type="SUPFAM" id="SSF51735">
    <property type="entry name" value="NAD(P)-binding Rossmann-fold domains"/>
    <property type="match status" value="1"/>
</dbReference>
<dbReference type="PANTHER" id="PTHR48099">
    <property type="entry name" value="C-1-TETRAHYDROFOLATE SYNTHASE, CYTOPLASMIC-RELATED"/>
    <property type="match status" value="1"/>
</dbReference>
<evidence type="ECO:0000256" key="11">
    <source>
        <dbReference type="ARBA" id="ARBA00023268"/>
    </source>
</evidence>
<name>A0A251ZTU9_9PROT</name>
<dbReference type="GO" id="GO:0000105">
    <property type="term" value="P:L-histidine biosynthetic process"/>
    <property type="evidence" value="ECO:0007669"/>
    <property type="project" value="UniProtKB-KW"/>
</dbReference>
<dbReference type="SUPFAM" id="SSF53223">
    <property type="entry name" value="Aminoacid dehydrogenase-like, N-terminal domain"/>
    <property type="match status" value="1"/>
</dbReference>
<evidence type="ECO:0000256" key="4">
    <source>
        <dbReference type="ARBA" id="ARBA00022605"/>
    </source>
</evidence>
<dbReference type="PROSITE" id="PS00767">
    <property type="entry name" value="THF_DHG_CYH_2"/>
    <property type="match status" value="1"/>
</dbReference>
<dbReference type="HAMAP" id="MF_01576">
    <property type="entry name" value="THF_DHG_CYH"/>
    <property type="match status" value="1"/>
</dbReference>
<evidence type="ECO:0000313" key="15">
    <source>
        <dbReference type="EMBL" id="OUI78093.1"/>
    </source>
</evidence>
<evidence type="ECO:0000259" key="13">
    <source>
        <dbReference type="Pfam" id="PF00763"/>
    </source>
</evidence>
<comment type="catalytic activity">
    <reaction evidence="12">
        <text>(6R)-5,10-methenyltetrahydrofolate + H2O = (6R)-10-formyltetrahydrofolate + H(+)</text>
        <dbReference type="Rhea" id="RHEA:23700"/>
        <dbReference type="ChEBI" id="CHEBI:15377"/>
        <dbReference type="ChEBI" id="CHEBI:15378"/>
        <dbReference type="ChEBI" id="CHEBI:57455"/>
        <dbReference type="ChEBI" id="CHEBI:195366"/>
        <dbReference type="EC" id="3.5.4.9"/>
    </reaction>
</comment>
<dbReference type="InterPro" id="IPR000672">
    <property type="entry name" value="THF_DH/CycHdrlase"/>
</dbReference>
<feature type="domain" description="Tetrahydrofolate dehydrogenase/cyclohydrolase NAD(P)-binding" evidence="14">
    <location>
        <begin position="145"/>
        <end position="291"/>
    </location>
</feature>
<dbReference type="Proteomes" id="UP000194946">
    <property type="component" value="Unassembled WGS sequence"/>
</dbReference>
<dbReference type="GO" id="GO:0005829">
    <property type="term" value="C:cytosol"/>
    <property type="evidence" value="ECO:0007669"/>
    <property type="project" value="TreeGrafter"/>
</dbReference>
<sequence length="294" mass="31649">MNTPIETQLIDGKAFAERMTQKVTEEVAELQKTTGITPGLAVILVGNDPASEVYVRNKTKQTHKVGMRSFMHLLPETTTQQELLSLIQRLNNDPDIHGILVQLPLPKHLVADPIIQAIRPEKDVDGLTAYNAGKLALGHMDGFIPCTPLGCLLLLQQEVPNLRGLNALVIGASNLMGKPMAQLLLNQGCTVTIAHIDTRNTAELAKQADIIIVATGCRELVKGSWIKKGAIIIDVGINRIISDDKKIKLVGDVAFQEALGIASKITPVPGGVGPITISCLLHNTLCATKKHLSI</sequence>
<dbReference type="Gene3D" id="3.40.50.720">
    <property type="entry name" value="NAD(P)-binding Rossmann-like Domain"/>
    <property type="match status" value="1"/>
</dbReference>
<dbReference type="InterPro" id="IPR020867">
    <property type="entry name" value="THF_DH/CycHdrlase_CS"/>
</dbReference>
<dbReference type="GO" id="GO:0004488">
    <property type="term" value="F:methylenetetrahydrofolate dehydrogenase (NADP+) activity"/>
    <property type="evidence" value="ECO:0007669"/>
    <property type="project" value="UniProtKB-UniRule"/>
</dbReference>
<evidence type="ECO:0000256" key="10">
    <source>
        <dbReference type="ARBA" id="ARBA00023167"/>
    </source>
</evidence>
<keyword evidence="16" id="KW-1185">Reference proteome</keyword>
<gene>
    <name evidence="12" type="primary">folD</name>
    <name evidence="15" type="ORF">HK18_11185</name>
</gene>
<dbReference type="EC" id="1.5.1.5" evidence="12"/>
<evidence type="ECO:0000313" key="16">
    <source>
        <dbReference type="Proteomes" id="UP000194946"/>
    </source>
</evidence>
<comment type="similarity">
    <text evidence="12">Belongs to the tetrahydrofolate dehydrogenase/cyclohydrolase family.</text>
</comment>
<comment type="pathway">
    <text evidence="1 12">One-carbon metabolism; tetrahydrofolate interconversion.</text>
</comment>
<keyword evidence="10 12" id="KW-0486">Methionine biosynthesis</keyword>
<proteinExistence type="inferred from homology"/>
<dbReference type="InterPro" id="IPR036291">
    <property type="entry name" value="NAD(P)-bd_dom_sf"/>
</dbReference>
<evidence type="ECO:0000256" key="5">
    <source>
        <dbReference type="ARBA" id="ARBA00022755"/>
    </source>
</evidence>
<comment type="function">
    <text evidence="12">Catalyzes the oxidation of 5,10-methylenetetrahydrofolate to 5,10-methenyltetrahydrofolate and then the hydrolysis of 5,10-methenyltetrahydrofolate to 10-formyltetrahydrofolate.</text>
</comment>
<dbReference type="EC" id="3.5.4.9" evidence="12"/>
<dbReference type="FunFam" id="3.40.50.720:FF:000006">
    <property type="entry name" value="Bifunctional protein FolD"/>
    <property type="match status" value="1"/>
</dbReference>
<dbReference type="Pfam" id="PF02882">
    <property type="entry name" value="THF_DHG_CYH_C"/>
    <property type="match status" value="1"/>
</dbReference>
<dbReference type="EMBL" id="JOPB01000008">
    <property type="protein sequence ID" value="OUI78093.1"/>
    <property type="molecule type" value="Genomic_DNA"/>
</dbReference>
<evidence type="ECO:0000256" key="9">
    <source>
        <dbReference type="ARBA" id="ARBA00023102"/>
    </source>
</evidence>
<feature type="binding site" evidence="12">
    <location>
        <begin position="171"/>
        <end position="173"/>
    </location>
    <ligand>
        <name>NADP(+)</name>
        <dbReference type="ChEBI" id="CHEBI:58349"/>
    </ligand>
</feature>
<feature type="binding site" evidence="12">
    <location>
        <position position="196"/>
    </location>
    <ligand>
        <name>NADP(+)</name>
        <dbReference type="ChEBI" id="CHEBI:58349"/>
    </ligand>
</feature>
<keyword evidence="5 12" id="KW-0658">Purine biosynthesis</keyword>
<evidence type="ECO:0000256" key="3">
    <source>
        <dbReference type="ARBA" id="ARBA00022563"/>
    </source>
</evidence>
<keyword evidence="11 12" id="KW-0511">Multifunctional enzyme</keyword>
<feature type="domain" description="Tetrahydrofolate dehydrogenase/cyclohydrolase catalytic" evidence="13">
    <location>
        <begin position="10"/>
        <end position="125"/>
    </location>
</feature>
<keyword evidence="4 12" id="KW-0028">Amino-acid biosynthesis</keyword>
<dbReference type="GO" id="GO:0004477">
    <property type="term" value="F:methenyltetrahydrofolate cyclohydrolase activity"/>
    <property type="evidence" value="ECO:0007669"/>
    <property type="project" value="UniProtKB-UniRule"/>
</dbReference>
<dbReference type="Pfam" id="PF00763">
    <property type="entry name" value="THF_DHG_CYH"/>
    <property type="match status" value="1"/>
</dbReference>
<evidence type="ECO:0000256" key="7">
    <source>
        <dbReference type="ARBA" id="ARBA00022857"/>
    </source>
</evidence>
<keyword evidence="7 12" id="KW-0521">NADP</keyword>
<dbReference type="PRINTS" id="PR00085">
    <property type="entry name" value="THFDHDRGNASE"/>
</dbReference>
<dbReference type="FunFam" id="3.40.50.10860:FF:000005">
    <property type="entry name" value="C-1-tetrahydrofolate synthase, cytoplasmic, putative"/>
    <property type="match status" value="1"/>
</dbReference>
<dbReference type="AlphaFoldDB" id="A0A251ZTU9"/>
<reference evidence="16" key="1">
    <citation type="submission" date="2014-06" db="EMBL/GenBank/DDBJ databases">
        <authorList>
            <person name="Winans N.J."/>
            <person name="Newell P.D."/>
            <person name="Douglas A.E."/>
        </authorList>
    </citation>
    <scope>NUCLEOTIDE SEQUENCE [LARGE SCALE GENOMIC DNA]</scope>
    <source>
        <strain evidence="16">DmL_052</strain>
    </source>
</reference>
<comment type="catalytic activity">
    <reaction evidence="12">
        <text>(6R)-5,10-methylene-5,6,7,8-tetrahydrofolate + NADP(+) = (6R)-5,10-methenyltetrahydrofolate + NADPH</text>
        <dbReference type="Rhea" id="RHEA:22812"/>
        <dbReference type="ChEBI" id="CHEBI:15636"/>
        <dbReference type="ChEBI" id="CHEBI:57455"/>
        <dbReference type="ChEBI" id="CHEBI:57783"/>
        <dbReference type="ChEBI" id="CHEBI:58349"/>
        <dbReference type="EC" id="1.5.1.5"/>
    </reaction>
</comment>
<dbReference type="CDD" id="cd01080">
    <property type="entry name" value="NAD_bind_m-THF_DH_Cyclohyd"/>
    <property type="match status" value="1"/>
</dbReference>
<keyword evidence="8 12" id="KW-0560">Oxidoreductase</keyword>
<dbReference type="PANTHER" id="PTHR48099:SF5">
    <property type="entry name" value="C-1-TETRAHYDROFOLATE SYNTHASE, CYTOPLASMIC"/>
    <property type="match status" value="1"/>
</dbReference>
<keyword evidence="6 12" id="KW-0378">Hydrolase</keyword>
<evidence type="ECO:0000256" key="1">
    <source>
        <dbReference type="ARBA" id="ARBA00004777"/>
    </source>
</evidence>
<keyword evidence="9 12" id="KW-0368">Histidine biosynthesis</keyword>
<evidence type="ECO:0000259" key="14">
    <source>
        <dbReference type="Pfam" id="PF02882"/>
    </source>
</evidence>
<protein>
    <recommendedName>
        <fullName evidence="12">Bifunctional protein FolD</fullName>
    </recommendedName>
    <domain>
        <recommendedName>
            <fullName evidence="12">Methylenetetrahydrofolate dehydrogenase</fullName>
            <ecNumber evidence="12">1.5.1.5</ecNumber>
        </recommendedName>
    </domain>
    <domain>
        <recommendedName>
            <fullName evidence="12">Methenyltetrahydrofolate cyclohydrolase</fullName>
            <ecNumber evidence="12">3.5.4.9</ecNumber>
        </recommendedName>
    </domain>
</protein>
<dbReference type="InterPro" id="IPR020631">
    <property type="entry name" value="THF_DH/CycHdrlase_NAD-bd_dom"/>
</dbReference>
<dbReference type="PROSITE" id="PS00766">
    <property type="entry name" value="THF_DHG_CYH_1"/>
    <property type="match status" value="1"/>
</dbReference>
<keyword evidence="3 12" id="KW-0554">One-carbon metabolism</keyword>
<dbReference type="NCBIfam" id="NF010785">
    <property type="entry name" value="PRK14188.1"/>
    <property type="match status" value="1"/>
</dbReference>
<evidence type="ECO:0000256" key="12">
    <source>
        <dbReference type="HAMAP-Rule" id="MF_01576"/>
    </source>
</evidence>
<dbReference type="GO" id="GO:0006164">
    <property type="term" value="P:purine nucleotide biosynthetic process"/>
    <property type="evidence" value="ECO:0007669"/>
    <property type="project" value="UniProtKB-KW"/>
</dbReference>
<evidence type="ECO:0000256" key="8">
    <source>
        <dbReference type="ARBA" id="ARBA00023002"/>
    </source>
</evidence>
<dbReference type="GO" id="GO:0035999">
    <property type="term" value="P:tetrahydrofolate interconversion"/>
    <property type="evidence" value="ECO:0007669"/>
    <property type="project" value="UniProtKB-UniRule"/>
</dbReference>
<evidence type="ECO:0000256" key="6">
    <source>
        <dbReference type="ARBA" id="ARBA00022801"/>
    </source>
</evidence>
<dbReference type="Gene3D" id="3.40.50.10860">
    <property type="entry name" value="Leucine Dehydrogenase, chain A, domain 1"/>
    <property type="match status" value="1"/>
</dbReference>
<dbReference type="InterPro" id="IPR020630">
    <property type="entry name" value="THF_DH/CycHdrlase_cat_dom"/>
</dbReference>
<feature type="binding site" evidence="12">
    <location>
        <position position="237"/>
    </location>
    <ligand>
        <name>NADP(+)</name>
        <dbReference type="ChEBI" id="CHEBI:58349"/>
    </ligand>
</feature>
<dbReference type="UniPathway" id="UPA00193"/>
<dbReference type="RefSeq" id="WP_008854787.1">
    <property type="nucleotide sequence ID" value="NZ_JOPB01000008.1"/>
</dbReference>
<dbReference type="InterPro" id="IPR046346">
    <property type="entry name" value="Aminoacid_DH-like_N_sf"/>
</dbReference>
<accession>A0A251ZTU9</accession>
<comment type="subunit">
    <text evidence="2 12">Homodimer.</text>
</comment>
<comment type="caution">
    <text evidence="15">The sequence shown here is derived from an EMBL/GenBank/DDBJ whole genome shotgun (WGS) entry which is preliminary data.</text>
</comment>
<organism evidence="15 16">
    <name type="scientific">Commensalibacter intestini</name>
    <dbReference type="NCBI Taxonomy" id="479936"/>
    <lineage>
        <taxon>Bacteria</taxon>
        <taxon>Pseudomonadati</taxon>
        <taxon>Pseudomonadota</taxon>
        <taxon>Alphaproteobacteria</taxon>
        <taxon>Acetobacterales</taxon>
        <taxon>Acetobacteraceae</taxon>
    </lineage>
</organism>
<evidence type="ECO:0000256" key="2">
    <source>
        <dbReference type="ARBA" id="ARBA00011738"/>
    </source>
</evidence>